<dbReference type="EMBL" id="CP002174">
    <property type="protein sequence ID" value="AEA39004.1"/>
    <property type="molecule type" value="Genomic_DNA"/>
</dbReference>
<keyword evidence="2" id="KW-0542">Nucleomorph</keyword>
<feature type="transmembrane region" description="Helical" evidence="1">
    <location>
        <begin position="237"/>
        <end position="257"/>
    </location>
</feature>
<keyword evidence="1" id="KW-1133">Transmembrane helix</keyword>
<dbReference type="AlphaFoldDB" id="F2HI80"/>
<evidence type="ECO:0000313" key="3">
    <source>
        <dbReference type="Proteomes" id="UP000243423"/>
    </source>
</evidence>
<protein>
    <submittedName>
        <fullName evidence="2">Uncharacterized protein</fullName>
    </submittedName>
</protein>
<keyword evidence="1" id="KW-0812">Transmembrane</keyword>
<reference evidence="2 3" key="1">
    <citation type="journal article" date="2011" name="Genome Biol. Evol.">
        <title>Complete nucleomorph genome sequence of the nonphotosynthetic alga Cryptomonas paramecium reveals a core nucleomorph gene set.</title>
        <authorList>
            <person name="Tanifuji G."/>
            <person name="Onodera N.T."/>
            <person name="Wheeler T.J."/>
            <person name="Dlutek M."/>
            <person name="Donaher N."/>
            <person name="Archibald J.M."/>
        </authorList>
    </citation>
    <scope>NUCLEOTIDE SEQUENCE [LARGE SCALE GENOMIC DNA]</scope>
    <source>
        <strain evidence="2 3">CCAP977/2A</strain>
    </source>
</reference>
<gene>
    <name evidence="2" type="ORF">CPARA_3gp346</name>
</gene>
<geneLocation type="nucleomorph" evidence="2"/>
<evidence type="ECO:0000313" key="2">
    <source>
        <dbReference type="EMBL" id="AEA39004.1"/>
    </source>
</evidence>
<dbReference type="GeneID" id="10447412"/>
<accession>F2HI80</accession>
<keyword evidence="1" id="KW-0472">Membrane</keyword>
<sequence length="930" mass="111345">MKTNRELCKTLSCFKLVVSLFLTIKKRNIPFQYIGIINMTCFVKNSFNIHINKNIFKFLKNIIIDQKINLSTGLSNFYNDLFLILLLKKNFNWIRFNYFFIKNTKGTMRFIYGFISNLNQDAVLLFLFSNSFKKKKFSVQELITFPCTKKIGLDFLIETNSKFNLLNLAGIEKSEIIFKKYLDLAFKTGLADLNIFYYLYKKQKKINACMKIANYIKNKKKISIEIKQNARRKFFHCYFINCLFFGIIFFFSSGFFFKKNTSYIFRKYILAKWTRNVLYLEIFLKEIAFFNFSSRTFDIDKKQTKRFYFPIFSIKKFFLNKKIFPYKFGRNKTELYNFCYILTYFSTLVKPAAYFSCKDCLFFFQTFLKFLYYTPDEFMKNKGYFFDLDLIFFYNNMYIFEFISKIIQEIDFSYIYKKKSIFLLKNSLDEGILLFFISNLSVLIYSGKIKHLIFSSINFYTLLFFRFQKNIQIWKNIKFSTLSLCNLEKKRNNFLNIKEYKTQQNLVESIFDFLDIYENFLRNSIASMMINFTTDFIIYTKKKMLEFFSFSLFRLEFTRSKKQTIFYVKKIIPIISKIQLEFFFCYKNKSLLNLLIFFFVNLFRTIGFGSIKVINSLEEISEKKFQKIYNLSAFFCINTDCVKFLSTIVKEYKKYEKMISLKIQRKLTLKNFKTHIYKNSYTYQSIDEYEIEKTFTTCKKYIEIGILQMSSITRDSIFSKMVIRIYNCLLLCHDIKMKTLIILSFGIFGISNSNEKVYNLINRFVNHAEWNVVKNTILSIGLVGIISKNTKIYVLLKSLASYYCNKIRCLGQEKLLDKLNFNTFVLKLKNIIISIRISQTLTKISLAQNFAVYFSNEINNNSMKYDMLLYILYTFSSSKHFGYCSITPFLSFLITTIRSNVFLPINEKVYVKPFKFKKIKNIYRSSQFKI</sequence>
<dbReference type="Proteomes" id="UP000243423">
    <property type="component" value="Nucleomorph 3"/>
</dbReference>
<organism evidence="2 3">
    <name type="scientific">Cryptomonas paramaecium</name>
    <dbReference type="NCBI Taxonomy" id="2898"/>
    <lineage>
        <taxon>Eukaryota</taxon>
        <taxon>Cryptophyceae</taxon>
        <taxon>Cryptomonadales</taxon>
        <taxon>Cryptomonadaceae</taxon>
        <taxon>Cryptomonas</taxon>
    </lineage>
</organism>
<dbReference type="RefSeq" id="XP_003239902.1">
    <property type="nucleotide sequence ID" value="XM_003239854.1"/>
</dbReference>
<evidence type="ECO:0000256" key="1">
    <source>
        <dbReference type="SAM" id="Phobius"/>
    </source>
</evidence>
<proteinExistence type="predicted"/>
<name>F2HI80_9CRYP</name>